<feature type="chain" id="PRO_5022780973" description="alpha-L-fucosidase" evidence="7">
    <location>
        <begin position="21"/>
        <end position="516"/>
    </location>
</feature>
<dbReference type="InterPro" id="IPR000933">
    <property type="entry name" value="Glyco_hydro_29"/>
</dbReference>
<name>A0A5C5VRB4_9BACT</name>
<protein>
    <recommendedName>
        <fullName evidence="3">alpha-L-fucosidase</fullName>
        <ecNumber evidence="3">3.2.1.51</ecNumber>
    </recommendedName>
</protein>
<evidence type="ECO:0000313" key="11">
    <source>
        <dbReference type="Proteomes" id="UP000318995"/>
    </source>
</evidence>
<proteinExistence type="inferred from homology"/>
<dbReference type="GO" id="GO:0016139">
    <property type="term" value="P:glycoside catabolic process"/>
    <property type="evidence" value="ECO:0007669"/>
    <property type="project" value="TreeGrafter"/>
</dbReference>
<feature type="domain" description="Glycoside hydrolase family 29 N-terminal" evidence="8">
    <location>
        <begin position="36"/>
        <end position="399"/>
    </location>
</feature>
<dbReference type="PRINTS" id="PR00741">
    <property type="entry name" value="GLHYDRLASE29"/>
</dbReference>
<organism evidence="10 11">
    <name type="scientific">Botrimarina hoheduenensis</name>
    <dbReference type="NCBI Taxonomy" id="2528000"/>
    <lineage>
        <taxon>Bacteria</taxon>
        <taxon>Pseudomonadati</taxon>
        <taxon>Planctomycetota</taxon>
        <taxon>Planctomycetia</taxon>
        <taxon>Pirellulales</taxon>
        <taxon>Lacipirellulaceae</taxon>
        <taxon>Botrimarina</taxon>
    </lineage>
</organism>
<dbReference type="AlphaFoldDB" id="A0A5C5VRB4"/>
<comment type="similarity">
    <text evidence="2">Belongs to the glycosyl hydrolase 29 family.</text>
</comment>
<keyword evidence="6" id="KW-0326">Glycosidase</keyword>
<dbReference type="GO" id="GO:0004560">
    <property type="term" value="F:alpha-L-fucosidase activity"/>
    <property type="evidence" value="ECO:0007669"/>
    <property type="project" value="InterPro"/>
</dbReference>
<dbReference type="InterPro" id="IPR017853">
    <property type="entry name" value="GH"/>
</dbReference>
<dbReference type="PANTHER" id="PTHR10030:SF37">
    <property type="entry name" value="ALPHA-L-FUCOSIDASE-RELATED"/>
    <property type="match status" value="1"/>
</dbReference>
<comment type="function">
    <text evidence="1">Alpha-L-fucosidase is responsible for hydrolyzing the alpha-1,6-linked fucose joined to the reducing-end N-acetylglucosamine of the carbohydrate moieties of glycoproteins.</text>
</comment>
<dbReference type="EMBL" id="SJPH01000011">
    <property type="protein sequence ID" value="TWT40643.1"/>
    <property type="molecule type" value="Genomic_DNA"/>
</dbReference>
<dbReference type="Pfam" id="PF16757">
    <property type="entry name" value="Fucosidase_C"/>
    <property type="match status" value="1"/>
</dbReference>
<dbReference type="InterPro" id="IPR016286">
    <property type="entry name" value="FUC_metazoa-typ"/>
</dbReference>
<evidence type="ECO:0000256" key="2">
    <source>
        <dbReference type="ARBA" id="ARBA00007951"/>
    </source>
</evidence>
<keyword evidence="4 7" id="KW-0732">Signal</keyword>
<evidence type="ECO:0000259" key="8">
    <source>
        <dbReference type="Pfam" id="PF01120"/>
    </source>
</evidence>
<dbReference type="SMART" id="SM00812">
    <property type="entry name" value="Alpha_L_fucos"/>
    <property type="match status" value="1"/>
</dbReference>
<dbReference type="GO" id="GO:0006004">
    <property type="term" value="P:fucose metabolic process"/>
    <property type="evidence" value="ECO:0007669"/>
    <property type="project" value="InterPro"/>
</dbReference>
<dbReference type="InterPro" id="IPR031919">
    <property type="entry name" value="Fucosidase_C"/>
</dbReference>
<evidence type="ECO:0000256" key="1">
    <source>
        <dbReference type="ARBA" id="ARBA00004071"/>
    </source>
</evidence>
<keyword evidence="5" id="KW-0378">Hydrolase</keyword>
<dbReference type="Pfam" id="PF01120">
    <property type="entry name" value="Alpha_L_fucos"/>
    <property type="match status" value="1"/>
</dbReference>
<dbReference type="InterPro" id="IPR013780">
    <property type="entry name" value="Glyco_hydro_b"/>
</dbReference>
<evidence type="ECO:0000256" key="3">
    <source>
        <dbReference type="ARBA" id="ARBA00012662"/>
    </source>
</evidence>
<feature type="signal peptide" evidence="7">
    <location>
        <begin position="1"/>
        <end position="20"/>
    </location>
</feature>
<reference evidence="10 11" key="1">
    <citation type="submission" date="2019-02" db="EMBL/GenBank/DDBJ databases">
        <title>Deep-cultivation of Planctomycetes and their phenomic and genomic characterization uncovers novel biology.</title>
        <authorList>
            <person name="Wiegand S."/>
            <person name="Jogler M."/>
            <person name="Boedeker C."/>
            <person name="Pinto D."/>
            <person name="Vollmers J."/>
            <person name="Rivas-Marin E."/>
            <person name="Kohn T."/>
            <person name="Peeters S.H."/>
            <person name="Heuer A."/>
            <person name="Rast P."/>
            <person name="Oberbeckmann S."/>
            <person name="Bunk B."/>
            <person name="Jeske O."/>
            <person name="Meyerdierks A."/>
            <person name="Storesund J.E."/>
            <person name="Kallscheuer N."/>
            <person name="Luecker S."/>
            <person name="Lage O.M."/>
            <person name="Pohl T."/>
            <person name="Merkel B.J."/>
            <person name="Hornburger P."/>
            <person name="Mueller R.-W."/>
            <person name="Bruemmer F."/>
            <person name="Labrenz M."/>
            <person name="Spormann A.M."/>
            <person name="Op Den Camp H."/>
            <person name="Overmann J."/>
            <person name="Amann R."/>
            <person name="Jetten M.S.M."/>
            <person name="Mascher T."/>
            <person name="Medema M.H."/>
            <person name="Devos D.P."/>
            <person name="Kaster A.-K."/>
            <person name="Ovreas L."/>
            <person name="Rohde M."/>
            <person name="Galperin M.Y."/>
            <person name="Jogler C."/>
        </authorList>
    </citation>
    <scope>NUCLEOTIDE SEQUENCE [LARGE SCALE GENOMIC DNA]</scope>
    <source>
        <strain evidence="10 11">Pla111</strain>
    </source>
</reference>
<evidence type="ECO:0000256" key="5">
    <source>
        <dbReference type="ARBA" id="ARBA00022801"/>
    </source>
</evidence>
<dbReference type="PANTHER" id="PTHR10030">
    <property type="entry name" value="ALPHA-L-FUCOSIDASE"/>
    <property type="match status" value="1"/>
</dbReference>
<sequence length="516" mass="57354" precursor="true">MRTACLLVTALTLASPTASGELGPIPLGPAVRPAVAPQDGPYEPTIESLQNWRTPEWFRNAKLGIFIHWGPYAVPAHASEWYPRKMYQEYRTSPKGVVSDKKEPVFTHHREAWGDQKEFGYKDFIPSFQAESWNPAAWVELFKKAGARYVVPVAEHHDGFAMYDSSLTPWNSVDRGPMRDCLGELAAACREADMRFGVSSHYAFNWRYYTYEDRFDTVDPKNAELYGRRHAPDAPADEAFLKLWSARTTEIIDKYQPEVLWFDFGFNYPEFDDARKKVAAHYYNRGLANGQEVVLQYKEGLHGTPFPPGAGLLDVERGKLADIRELPWQTDTSISTKSWGYIEGDTFKSSDSLIDDLIDIVSKNGCLLLNVGPRADGTIPEAGRRVLLEIGDWLAVNGEAIYATRPWTKFGEGPTEVATGHHTEGKNSAFTSQDIRFTRNGDTLYAIGLAWPTDGHIEIESMGAGAGLLDSGVASVELLGSDQPVSWRQEDGALVVDLPADAPPQPAYALRVTTGT</sequence>
<evidence type="ECO:0000256" key="6">
    <source>
        <dbReference type="ARBA" id="ARBA00023295"/>
    </source>
</evidence>
<evidence type="ECO:0000313" key="10">
    <source>
        <dbReference type="EMBL" id="TWT40643.1"/>
    </source>
</evidence>
<accession>A0A5C5VRB4</accession>
<dbReference type="Gene3D" id="2.60.40.1180">
    <property type="entry name" value="Golgi alpha-mannosidase II"/>
    <property type="match status" value="1"/>
</dbReference>
<dbReference type="InterPro" id="IPR057739">
    <property type="entry name" value="Glyco_hydro_29_N"/>
</dbReference>
<dbReference type="EC" id="3.2.1.51" evidence="3"/>
<dbReference type="SUPFAM" id="SSF51445">
    <property type="entry name" value="(Trans)glycosidases"/>
    <property type="match status" value="1"/>
</dbReference>
<keyword evidence="11" id="KW-1185">Reference proteome</keyword>
<dbReference type="Proteomes" id="UP000318995">
    <property type="component" value="Unassembled WGS sequence"/>
</dbReference>
<gene>
    <name evidence="10" type="ORF">Pla111_32880</name>
</gene>
<comment type="caution">
    <text evidence="10">The sequence shown here is derived from an EMBL/GenBank/DDBJ whole genome shotgun (WGS) entry which is preliminary data.</text>
</comment>
<dbReference type="PIRSF" id="PIRSF001092">
    <property type="entry name" value="Alpha-L-fucosidase"/>
    <property type="match status" value="1"/>
</dbReference>
<dbReference type="Gene3D" id="3.20.20.80">
    <property type="entry name" value="Glycosidases"/>
    <property type="match status" value="1"/>
</dbReference>
<evidence type="ECO:0000256" key="7">
    <source>
        <dbReference type="SAM" id="SignalP"/>
    </source>
</evidence>
<feature type="domain" description="Alpha-L-fucosidase C-terminal" evidence="9">
    <location>
        <begin position="431"/>
        <end position="513"/>
    </location>
</feature>
<dbReference type="OrthoDB" id="9760597at2"/>
<evidence type="ECO:0000256" key="4">
    <source>
        <dbReference type="ARBA" id="ARBA00022729"/>
    </source>
</evidence>
<evidence type="ECO:0000259" key="9">
    <source>
        <dbReference type="Pfam" id="PF16757"/>
    </source>
</evidence>
<dbReference type="GO" id="GO:0005764">
    <property type="term" value="C:lysosome"/>
    <property type="evidence" value="ECO:0007669"/>
    <property type="project" value="TreeGrafter"/>
</dbReference>